<keyword evidence="1" id="KW-0732">Signal</keyword>
<name>A0A699YND1_HAELA</name>
<evidence type="ECO:0000313" key="2">
    <source>
        <dbReference type="EMBL" id="GFH11623.1"/>
    </source>
</evidence>
<sequence length="72" mass="7209">MRAVTFAISLLCMLARCPAAPDAAPTPQRLVAKLETEAALASKGLSTGATAQLAGSAPAGQLQAASEHSIPH</sequence>
<organism evidence="2 3">
    <name type="scientific">Haematococcus lacustris</name>
    <name type="common">Green alga</name>
    <name type="synonym">Haematococcus pluvialis</name>
    <dbReference type="NCBI Taxonomy" id="44745"/>
    <lineage>
        <taxon>Eukaryota</taxon>
        <taxon>Viridiplantae</taxon>
        <taxon>Chlorophyta</taxon>
        <taxon>core chlorophytes</taxon>
        <taxon>Chlorophyceae</taxon>
        <taxon>CS clade</taxon>
        <taxon>Chlamydomonadales</taxon>
        <taxon>Haematococcaceae</taxon>
        <taxon>Haematococcus</taxon>
    </lineage>
</organism>
<evidence type="ECO:0000256" key="1">
    <source>
        <dbReference type="SAM" id="SignalP"/>
    </source>
</evidence>
<comment type="caution">
    <text evidence="2">The sequence shown here is derived from an EMBL/GenBank/DDBJ whole genome shotgun (WGS) entry which is preliminary data.</text>
</comment>
<accession>A0A699YND1</accession>
<dbReference type="EMBL" id="BLLF01000419">
    <property type="protein sequence ID" value="GFH11623.1"/>
    <property type="molecule type" value="Genomic_DNA"/>
</dbReference>
<proteinExistence type="predicted"/>
<keyword evidence="3" id="KW-1185">Reference proteome</keyword>
<dbReference type="Proteomes" id="UP000485058">
    <property type="component" value="Unassembled WGS sequence"/>
</dbReference>
<protein>
    <submittedName>
        <fullName evidence="2">Uncharacterized protein</fullName>
    </submittedName>
</protein>
<dbReference type="AlphaFoldDB" id="A0A699YND1"/>
<reference evidence="2 3" key="1">
    <citation type="submission" date="2020-02" db="EMBL/GenBank/DDBJ databases">
        <title>Draft genome sequence of Haematococcus lacustris strain NIES-144.</title>
        <authorList>
            <person name="Morimoto D."/>
            <person name="Nakagawa S."/>
            <person name="Yoshida T."/>
            <person name="Sawayama S."/>
        </authorList>
    </citation>
    <scope>NUCLEOTIDE SEQUENCE [LARGE SCALE GENOMIC DNA]</scope>
    <source>
        <strain evidence="2 3">NIES-144</strain>
    </source>
</reference>
<feature type="chain" id="PRO_5025401287" evidence="1">
    <location>
        <begin position="20"/>
        <end position="72"/>
    </location>
</feature>
<gene>
    <name evidence="2" type="ORF">HaLaN_07153</name>
</gene>
<feature type="signal peptide" evidence="1">
    <location>
        <begin position="1"/>
        <end position="19"/>
    </location>
</feature>
<evidence type="ECO:0000313" key="3">
    <source>
        <dbReference type="Proteomes" id="UP000485058"/>
    </source>
</evidence>